<evidence type="ECO:0000313" key="4">
    <source>
        <dbReference type="Proteomes" id="UP000291116"/>
    </source>
</evidence>
<organism evidence="3 4">
    <name type="scientific">Pseudo-nitzschia multistriata</name>
    <dbReference type="NCBI Taxonomy" id="183589"/>
    <lineage>
        <taxon>Eukaryota</taxon>
        <taxon>Sar</taxon>
        <taxon>Stramenopiles</taxon>
        <taxon>Ochrophyta</taxon>
        <taxon>Bacillariophyta</taxon>
        <taxon>Bacillariophyceae</taxon>
        <taxon>Bacillariophycidae</taxon>
        <taxon>Bacillariales</taxon>
        <taxon>Bacillariaceae</taxon>
        <taxon>Pseudo-nitzschia</taxon>
    </lineage>
</organism>
<name>A0A448ZLM6_9STRA</name>
<dbReference type="OrthoDB" id="415023at2759"/>
<gene>
    <name evidence="3" type="ORF">PSNMU_V1.4_AUG-EV-PASAV3_0099050</name>
</gene>
<feature type="domain" description="OTU" evidence="2">
    <location>
        <begin position="154"/>
        <end position="288"/>
    </location>
</feature>
<dbReference type="AlphaFoldDB" id="A0A448ZLM6"/>
<dbReference type="EMBL" id="CAACVS010000496">
    <property type="protein sequence ID" value="VEU42913.1"/>
    <property type="molecule type" value="Genomic_DNA"/>
</dbReference>
<dbReference type="SUPFAM" id="SSF54001">
    <property type="entry name" value="Cysteine proteinases"/>
    <property type="match status" value="1"/>
</dbReference>
<dbReference type="GO" id="GO:0016579">
    <property type="term" value="P:protein deubiquitination"/>
    <property type="evidence" value="ECO:0007669"/>
    <property type="project" value="TreeGrafter"/>
</dbReference>
<accession>A0A448ZLM6</accession>
<keyword evidence="4" id="KW-1185">Reference proteome</keyword>
<feature type="compositionally biased region" description="Basic and acidic residues" evidence="1">
    <location>
        <begin position="114"/>
        <end position="127"/>
    </location>
</feature>
<proteinExistence type="predicted"/>
<dbReference type="InterPro" id="IPR003323">
    <property type="entry name" value="OTU_dom"/>
</dbReference>
<protein>
    <recommendedName>
        <fullName evidence="2">OTU domain-containing protein</fullName>
    </recommendedName>
</protein>
<feature type="region of interest" description="Disordered" evidence="1">
    <location>
        <begin position="71"/>
        <end position="130"/>
    </location>
</feature>
<dbReference type="CDD" id="cd22748">
    <property type="entry name" value="OTU_OTUD6-like"/>
    <property type="match status" value="1"/>
</dbReference>
<feature type="compositionally biased region" description="Basic residues" evidence="1">
    <location>
        <begin position="24"/>
        <end position="35"/>
    </location>
</feature>
<feature type="compositionally biased region" description="Polar residues" evidence="1">
    <location>
        <begin position="71"/>
        <end position="85"/>
    </location>
</feature>
<dbReference type="GO" id="GO:0004843">
    <property type="term" value="F:cysteine-type deubiquitinase activity"/>
    <property type="evidence" value="ECO:0007669"/>
    <property type="project" value="TreeGrafter"/>
</dbReference>
<dbReference type="PANTHER" id="PTHR12419">
    <property type="entry name" value="OTU DOMAIN CONTAINING PROTEIN"/>
    <property type="match status" value="1"/>
</dbReference>
<dbReference type="InterPro" id="IPR038765">
    <property type="entry name" value="Papain-like_cys_pep_sf"/>
</dbReference>
<dbReference type="PROSITE" id="PS50802">
    <property type="entry name" value="OTU"/>
    <property type="match status" value="1"/>
</dbReference>
<feature type="compositionally biased region" description="Basic residues" evidence="1">
    <location>
        <begin position="102"/>
        <end position="113"/>
    </location>
</feature>
<dbReference type="InterPro" id="IPR050704">
    <property type="entry name" value="Peptidase_C85-like"/>
</dbReference>
<sequence>MSEEELKNSHKKALKSLEGEKRAAVKKAKGMKGKKGKEALAAVEADFATKLKALEASYQESLASLSLESLNISADNNPGNAQEVSASDDKNDDYDDEAAARERKRAKAKKKRDRQKEKEAELEKQIEEENANAGPGLRKIELEQIQAVLTPLKLKVSEVDADGHCLYRAVAAQSDRNHMAIRSLCADTLAKHQEEFAPFCEYTNEISTFDEYVEKVRNSAEWGGHLELRALGIALGRPIYVYSVQSGAKPLAIHEDTDNETKMREPILLSYHLHYYALGEHYNQVVKD</sequence>
<reference evidence="3 4" key="1">
    <citation type="submission" date="2019-01" db="EMBL/GenBank/DDBJ databases">
        <authorList>
            <person name="Ferrante I. M."/>
        </authorList>
    </citation>
    <scope>NUCLEOTIDE SEQUENCE [LARGE SCALE GENOMIC DNA]</scope>
    <source>
        <strain evidence="3 4">B856</strain>
    </source>
</reference>
<evidence type="ECO:0000313" key="3">
    <source>
        <dbReference type="EMBL" id="VEU42913.1"/>
    </source>
</evidence>
<dbReference type="Gene3D" id="3.90.70.80">
    <property type="match status" value="1"/>
</dbReference>
<feature type="region of interest" description="Disordered" evidence="1">
    <location>
        <begin position="1"/>
        <end position="39"/>
    </location>
</feature>
<evidence type="ECO:0000256" key="1">
    <source>
        <dbReference type="SAM" id="MobiDB-lite"/>
    </source>
</evidence>
<dbReference type="Pfam" id="PF02338">
    <property type="entry name" value="OTU"/>
    <property type="match status" value="1"/>
</dbReference>
<dbReference type="Proteomes" id="UP000291116">
    <property type="component" value="Unassembled WGS sequence"/>
</dbReference>
<dbReference type="PANTHER" id="PTHR12419:SF10">
    <property type="entry name" value="DEUBIQUITINASE OTUD6B"/>
    <property type="match status" value="1"/>
</dbReference>
<evidence type="ECO:0000259" key="2">
    <source>
        <dbReference type="PROSITE" id="PS50802"/>
    </source>
</evidence>